<dbReference type="Proteomes" id="UP001234989">
    <property type="component" value="Chromosome 12"/>
</dbReference>
<name>A0AAF0V6B6_SOLVR</name>
<reference evidence="2" key="1">
    <citation type="submission" date="2023-08" db="EMBL/GenBank/DDBJ databases">
        <title>A de novo genome assembly of Solanum verrucosum Schlechtendal, a Mexican diploid species geographically isolated from the other diploid A-genome species in potato relatives.</title>
        <authorList>
            <person name="Hosaka K."/>
        </authorList>
    </citation>
    <scope>NUCLEOTIDE SEQUENCE</scope>
    <source>
        <tissue evidence="2">Young leaves</tissue>
    </source>
</reference>
<accession>A0AAF0V6B6</accession>
<dbReference type="Pfam" id="PF24758">
    <property type="entry name" value="LRR_At5g56370"/>
    <property type="match status" value="1"/>
</dbReference>
<dbReference type="InterPro" id="IPR055411">
    <property type="entry name" value="LRR_FXL15/At3g58940/PEG3-like"/>
</dbReference>
<keyword evidence="3" id="KW-1185">Reference proteome</keyword>
<protein>
    <recommendedName>
        <fullName evidence="1">F-box/LRR-repeat protein 15/At3g58940/PEG3-like LRR domain-containing protein</fullName>
    </recommendedName>
</protein>
<dbReference type="AlphaFoldDB" id="A0AAF0V6B6"/>
<evidence type="ECO:0000313" key="3">
    <source>
        <dbReference type="Proteomes" id="UP001234989"/>
    </source>
</evidence>
<organism evidence="2 3">
    <name type="scientific">Solanum verrucosum</name>
    <dbReference type="NCBI Taxonomy" id="315347"/>
    <lineage>
        <taxon>Eukaryota</taxon>
        <taxon>Viridiplantae</taxon>
        <taxon>Streptophyta</taxon>
        <taxon>Embryophyta</taxon>
        <taxon>Tracheophyta</taxon>
        <taxon>Spermatophyta</taxon>
        <taxon>Magnoliopsida</taxon>
        <taxon>eudicotyledons</taxon>
        <taxon>Gunneridae</taxon>
        <taxon>Pentapetalae</taxon>
        <taxon>asterids</taxon>
        <taxon>lamiids</taxon>
        <taxon>Solanales</taxon>
        <taxon>Solanaceae</taxon>
        <taxon>Solanoideae</taxon>
        <taxon>Solaneae</taxon>
        <taxon>Solanum</taxon>
    </lineage>
</organism>
<evidence type="ECO:0000259" key="1">
    <source>
        <dbReference type="Pfam" id="PF24758"/>
    </source>
</evidence>
<feature type="domain" description="F-box/LRR-repeat protein 15/At3g58940/PEG3-like LRR" evidence="1">
    <location>
        <begin position="125"/>
        <end position="214"/>
    </location>
</feature>
<sequence length="247" mass="28036">MWTTVGTRTFITLFRSSTILKTNSILIYENPRETVIPPSHKVEICIIAPILHIESIIGPLLINRPKIMSILPCINSKALQVMSTLKGCTQKQNCGKECPFDTKWHRNLKEVISCTGTPEEGMAASMWCKFEFDISTTNIRFCCLEDLYLYYVHISDANLQRIIHRSPFIRTLTLFARGGINKLQVCGSVHLENLIVVCCKFDSAILQTPNLKYFEYDEHTDCPCKIAILDGYNTLQTLKLTGSKILL</sequence>
<evidence type="ECO:0000313" key="2">
    <source>
        <dbReference type="EMBL" id="WMV57591.1"/>
    </source>
</evidence>
<dbReference type="EMBL" id="CP133623">
    <property type="protein sequence ID" value="WMV57591.1"/>
    <property type="molecule type" value="Genomic_DNA"/>
</dbReference>
<gene>
    <name evidence="2" type="ORF">MTR67_050976</name>
</gene>
<proteinExistence type="predicted"/>